<evidence type="ECO:0000313" key="3">
    <source>
        <dbReference type="Proteomes" id="UP000612746"/>
    </source>
</evidence>
<feature type="region of interest" description="Disordered" evidence="1">
    <location>
        <begin position="201"/>
        <end position="414"/>
    </location>
</feature>
<gene>
    <name evidence="2" type="ORF">INT44_007825</name>
</gene>
<accession>A0A8H7PJU4</accession>
<comment type="caution">
    <text evidence="2">The sequence shown here is derived from an EMBL/GenBank/DDBJ whole genome shotgun (WGS) entry which is preliminary data.</text>
</comment>
<reference evidence="2" key="1">
    <citation type="submission" date="2020-12" db="EMBL/GenBank/DDBJ databases">
        <title>Metabolic potential, ecology and presence of endohyphal bacteria is reflected in genomic diversity of Mucoromycotina.</title>
        <authorList>
            <person name="Muszewska A."/>
            <person name="Okrasinska A."/>
            <person name="Steczkiewicz K."/>
            <person name="Drgas O."/>
            <person name="Orlowska M."/>
            <person name="Perlinska-Lenart U."/>
            <person name="Aleksandrzak-Piekarczyk T."/>
            <person name="Szatraj K."/>
            <person name="Zielenkiewicz U."/>
            <person name="Pilsyk S."/>
            <person name="Malc E."/>
            <person name="Mieczkowski P."/>
            <person name="Kruszewska J.S."/>
            <person name="Biernat P."/>
            <person name="Pawlowska J."/>
        </authorList>
    </citation>
    <scope>NUCLEOTIDE SEQUENCE</scope>
    <source>
        <strain evidence="2">WA0000051536</strain>
    </source>
</reference>
<feature type="compositionally biased region" description="Polar residues" evidence="1">
    <location>
        <begin position="331"/>
        <end position="345"/>
    </location>
</feature>
<feature type="compositionally biased region" description="Polar residues" evidence="1">
    <location>
        <begin position="302"/>
        <end position="311"/>
    </location>
</feature>
<feature type="compositionally biased region" description="Polar residues" evidence="1">
    <location>
        <begin position="208"/>
        <end position="226"/>
    </location>
</feature>
<evidence type="ECO:0000313" key="2">
    <source>
        <dbReference type="EMBL" id="KAG2175337.1"/>
    </source>
</evidence>
<dbReference type="OrthoDB" id="2419346at2759"/>
<dbReference type="EMBL" id="JAEPRA010000015">
    <property type="protein sequence ID" value="KAG2175337.1"/>
    <property type="molecule type" value="Genomic_DNA"/>
</dbReference>
<feature type="compositionally biased region" description="Polar residues" evidence="1">
    <location>
        <begin position="163"/>
        <end position="175"/>
    </location>
</feature>
<dbReference type="AlphaFoldDB" id="A0A8H7PJU4"/>
<keyword evidence="3" id="KW-1185">Reference proteome</keyword>
<feature type="compositionally biased region" description="Basic and acidic residues" evidence="1">
    <location>
        <begin position="348"/>
        <end position="364"/>
    </location>
</feature>
<proteinExistence type="predicted"/>
<feature type="compositionally biased region" description="Basic and acidic residues" evidence="1">
    <location>
        <begin position="285"/>
        <end position="301"/>
    </location>
</feature>
<sequence length="834" mass="92915">MNADDRNENLRLGKSGESKVTESENRYPAKWTDGKQKWLPTVIKIRYPQFSIGARKNEINAKYSDTNPTIYSVSSDDDEPIFLPKRRRLPPKRALNPFFSFAKEAVSDDSGDLPLSTSSTETIKRKASPSIPSPRLATPSDSEYPSKRHSSASASLKDKENSVNEPTNSNENGTLNKLPLLCPTLAEDNRFSSQMEQVKQALAALQKDSPSQKSYDIPSRTETNEASPIRTREAASHIIPKKTRSDPSDERSHKRQASAPGSDTVNLKATMVPLGLSEGSSSSASEKKHYVAHQASKDTRSLDSSTDLISRNSHKRTTSQSSWEKSRTNEGKSTYHQPSGTSSSRPVPRHELNNDRRNRPDPRKTLSRSHSGRGLTKTGSHHGTAGTARPSSHSALVPPPPPPTQLISPTTTRPNLQNQAQDKLVLWQGNVRWGNYTLQDVNLKAINYTAVVEEIRSVTSHRPELSITSYFSQPHLADYIRSPPHIFVLSFPAVSVPYGKLRNLLTINNVAGLVSLSPQYSFAVVPCTFPLVTNADIDVSLKTSLFFVHIALPSLYPSVPSSPAHLRDGQVFDTNGVYEWHMVMRMYALPSQILTIPSGKSILIVDERSEASTMMYAAQHAGYRITNNPMDVNLHTVLIHCRNFPNGTIPQLEMMKRPGIQFLLFGYLDLTVTSMPNAEVFPERSGGYVTISAEELVGNPDVLQGMIRDVEKLNNYMESTIETKWQIVFPDDMFDLITIAAGEKRERMDETKWELMKALEGDSVSIISRVFKAREATTTNTWMDRVAQAFASKRRYFVQVTSERLDNASHRVGTVDPQGLQKRYKPMTSFGSIS</sequence>
<feature type="compositionally biased region" description="Low complexity" evidence="1">
    <location>
        <begin position="274"/>
        <end position="284"/>
    </location>
</feature>
<dbReference type="Proteomes" id="UP000612746">
    <property type="component" value="Unassembled WGS sequence"/>
</dbReference>
<feature type="region of interest" description="Disordered" evidence="1">
    <location>
        <begin position="1"/>
        <end position="28"/>
    </location>
</feature>
<feature type="region of interest" description="Disordered" evidence="1">
    <location>
        <begin position="107"/>
        <end position="177"/>
    </location>
</feature>
<evidence type="ECO:0000256" key="1">
    <source>
        <dbReference type="SAM" id="MobiDB-lite"/>
    </source>
</evidence>
<organism evidence="2 3">
    <name type="scientific">Umbelopsis vinacea</name>
    <dbReference type="NCBI Taxonomy" id="44442"/>
    <lineage>
        <taxon>Eukaryota</taxon>
        <taxon>Fungi</taxon>
        <taxon>Fungi incertae sedis</taxon>
        <taxon>Mucoromycota</taxon>
        <taxon>Mucoromycotina</taxon>
        <taxon>Umbelopsidomycetes</taxon>
        <taxon>Umbelopsidales</taxon>
        <taxon>Umbelopsidaceae</taxon>
        <taxon>Umbelopsis</taxon>
    </lineage>
</organism>
<name>A0A8H7PJU4_9FUNG</name>
<protein>
    <submittedName>
        <fullName evidence="2">Uncharacterized protein</fullName>
    </submittedName>
</protein>
<feature type="compositionally biased region" description="Basic and acidic residues" evidence="1">
    <location>
        <begin position="243"/>
        <end position="252"/>
    </location>
</feature>